<evidence type="ECO:0000313" key="2">
    <source>
        <dbReference type="Proteomes" id="UP001314205"/>
    </source>
</evidence>
<gene>
    <name evidence="1" type="ORF">PARMNEM_LOCUS8747</name>
</gene>
<dbReference type="EMBL" id="CAVLGL010000082">
    <property type="protein sequence ID" value="CAK1588059.1"/>
    <property type="molecule type" value="Genomic_DNA"/>
</dbReference>
<dbReference type="AlphaFoldDB" id="A0AAV1KZC6"/>
<dbReference type="Proteomes" id="UP001314205">
    <property type="component" value="Unassembled WGS sequence"/>
</dbReference>
<reference evidence="1 2" key="1">
    <citation type="submission" date="2023-11" db="EMBL/GenBank/DDBJ databases">
        <authorList>
            <person name="Hedman E."/>
            <person name="Englund M."/>
            <person name="Stromberg M."/>
            <person name="Nyberg Akerstrom W."/>
            <person name="Nylinder S."/>
            <person name="Jareborg N."/>
            <person name="Kallberg Y."/>
            <person name="Kronander E."/>
        </authorList>
    </citation>
    <scope>NUCLEOTIDE SEQUENCE [LARGE SCALE GENOMIC DNA]</scope>
</reference>
<evidence type="ECO:0000313" key="1">
    <source>
        <dbReference type="EMBL" id="CAK1588059.1"/>
    </source>
</evidence>
<organism evidence="1 2">
    <name type="scientific">Parnassius mnemosyne</name>
    <name type="common">clouded apollo</name>
    <dbReference type="NCBI Taxonomy" id="213953"/>
    <lineage>
        <taxon>Eukaryota</taxon>
        <taxon>Metazoa</taxon>
        <taxon>Ecdysozoa</taxon>
        <taxon>Arthropoda</taxon>
        <taxon>Hexapoda</taxon>
        <taxon>Insecta</taxon>
        <taxon>Pterygota</taxon>
        <taxon>Neoptera</taxon>
        <taxon>Endopterygota</taxon>
        <taxon>Lepidoptera</taxon>
        <taxon>Glossata</taxon>
        <taxon>Ditrysia</taxon>
        <taxon>Papilionoidea</taxon>
        <taxon>Papilionidae</taxon>
        <taxon>Parnassiinae</taxon>
        <taxon>Parnassini</taxon>
        <taxon>Parnassius</taxon>
        <taxon>Driopa</taxon>
    </lineage>
</organism>
<name>A0AAV1KZC6_9NEOP</name>
<sequence length="352" mass="39413">MVRCTLNLNVKLERSRLMKSTLRPPRALFQSPETFQLELQNRFQFLEDCNEVDDMNDKLVETVHAVGAKFCKTRRRRTQKLSDHTLNLMAVRREMKLHSSTDLTAYRHLNRQISKCMRRDLRNFNTAHIEEAIERNQGSKVFARDLSARKSQLSKLKTECGSIVSGTPEILSEIESFYGQLYTSSLEPHASVSNDPRASLIRHYSEDIPDVSLSERLSSTLKTVRPQAFISPLLNIGLLQGMPQSTVLSHLHPPTSCMSYQVVTPSRGGSPYISPTGTRLLLKNLSSPSVVGSSSYMAGPLPLQLTNPLGYVGYSGSTAHILISKFITQRNPEHSPLHSSLSDLELPHTASI</sequence>
<proteinExistence type="predicted"/>
<keyword evidence="2" id="KW-1185">Reference proteome</keyword>
<comment type="caution">
    <text evidence="1">The sequence shown here is derived from an EMBL/GenBank/DDBJ whole genome shotgun (WGS) entry which is preliminary data.</text>
</comment>
<protein>
    <submittedName>
        <fullName evidence="1">Uncharacterized protein</fullName>
    </submittedName>
</protein>
<accession>A0AAV1KZC6</accession>